<dbReference type="PANTHER" id="PTHR30386">
    <property type="entry name" value="MEMBRANE FUSION SUBUNIT OF EMRAB-TOLC MULTIDRUG EFFLUX PUMP"/>
    <property type="match status" value="1"/>
</dbReference>
<keyword evidence="3 9" id="KW-0813">Transport</keyword>
<sequence>MKTSPRFYARLGYLVIFLIFGGLGSWAATAVIDSAVVAPGTVALEGDRKVVQHLNGGIIREIRVREADQVEEGDVLLLLDSIEARSNLNLHMQRLNVARATEARLLAEQTSQEEVEFPEDLVKSEDPRVQGALRTQDQIFSDRRSILLSQTEILEYRLEQLNEQIVGLDQQKDAMERRVALRLAHLDRLQSGEQKGVIESNRLVELEDTLIETEASLGEVISEASQVRGATGEARLNLLKLVQEYRERANIELKDVQAEISELTERVLVAKDTLDRTVIRAPTSGSVQDLQATTVGSVVRSGEVLMEIVPMDENLVIDARVAPVDIDSVVPGMETEVRLSAFKTKLMPIVFGTVQSVSSDVISPKDPNDLPYYLARIHVPEANLPEGIKGNLTPGMPGDAVIVTGERTVLNYLVSPLSEAVSKSFREE</sequence>
<geneLocation type="plasmid" evidence="13 14">
    <name>pDSM109990_a</name>
</geneLocation>
<dbReference type="NCBIfam" id="TIGR01843">
    <property type="entry name" value="type_I_hlyD"/>
    <property type="match status" value="1"/>
</dbReference>
<dbReference type="PANTHER" id="PTHR30386:SF17">
    <property type="entry name" value="ALKALINE PROTEASE SECRETION PROTEIN APRE"/>
    <property type="match status" value="1"/>
</dbReference>
<keyword evidence="4 9" id="KW-1003">Cell membrane</keyword>
<keyword evidence="13" id="KW-0614">Plasmid</keyword>
<evidence type="ECO:0000256" key="6">
    <source>
        <dbReference type="ARBA" id="ARBA00022692"/>
    </source>
</evidence>
<keyword evidence="8" id="KW-0472">Membrane</keyword>
<evidence type="ECO:0000256" key="8">
    <source>
        <dbReference type="ARBA" id="ARBA00023136"/>
    </source>
</evidence>
<keyword evidence="10" id="KW-0175">Coiled coil</keyword>
<keyword evidence="7" id="KW-1133">Transmembrane helix</keyword>
<dbReference type="Gene3D" id="2.40.50.100">
    <property type="match status" value="1"/>
</dbReference>
<evidence type="ECO:0000259" key="12">
    <source>
        <dbReference type="Pfam" id="PF26002"/>
    </source>
</evidence>
<dbReference type="Gene3D" id="2.40.30.170">
    <property type="match status" value="1"/>
</dbReference>
<evidence type="ECO:0000313" key="13">
    <source>
        <dbReference type="EMBL" id="UOA16557.1"/>
    </source>
</evidence>
<comment type="similarity">
    <text evidence="2 9">Belongs to the membrane fusion protein (MFP) (TC 8.A.1) family.</text>
</comment>
<name>A0ABY3ZPW2_9RHOB</name>
<dbReference type="InterPro" id="IPR006144">
    <property type="entry name" value="Secretion_HlyD_CS"/>
</dbReference>
<dbReference type="InterPro" id="IPR058781">
    <property type="entry name" value="HH_AprE-like"/>
</dbReference>
<keyword evidence="6" id="KW-0812">Transmembrane</keyword>
<dbReference type="Pfam" id="PF25994">
    <property type="entry name" value="HH_AprE"/>
    <property type="match status" value="1"/>
</dbReference>
<dbReference type="EMBL" id="CP085145">
    <property type="protein sequence ID" value="UOA16557.1"/>
    <property type="molecule type" value="Genomic_DNA"/>
</dbReference>
<gene>
    <name evidence="13" type="primary">prsE_2</name>
    <name evidence="13" type="ORF">DSM109990_03441</name>
</gene>
<feature type="domain" description="AprE-like beta-barrel" evidence="12">
    <location>
        <begin position="315"/>
        <end position="405"/>
    </location>
</feature>
<proteinExistence type="inferred from homology"/>
<comment type="subcellular location">
    <subcellularLocation>
        <location evidence="1 9">Cell inner membrane</location>
        <topology evidence="1 9">Single-pass membrane protein</topology>
    </subcellularLocation>
</comment>
<evidence type="ECO:0000256" key="7">
    <source>
        <dbReference type="ARBA" id="ARBA00022989"/>
    </source>
</evidence>
<feature type="coiled-coil region" evidence="10">
    <location>
        <begin position="239"/>
        <end position="273"/>
    </location>
</feature>
<keyword evidence="14" id="KW-1185">Reference proteome</keyword>
<dbReference type="InterPro" id="IPR058982">
    <property type="entry name" value="Beta-barrel_AprE"/>
</dbReference>
<dbReference type="Proteomes" id="UP000831019">
    <property type="component" value="Plasmid pDSM109990_a"/>
</dbReference>
<evidence type="ECO:0000256" key="3">
    <source>
        <dbReference type="ARBA" id="ARBA00022448"/>
    </source>
</evidence>
<feature type="domain" description="AprE-like long alpha-helical hairpin" evidence="11">
    <location>
        <begin position="84"/>
        <end position="272"/>
    </location>
</feature>
<evidence type="ECO:0000313" key="14">
    <source>
        <dbReference type="Proteomes" id="UP000831019"/>
    </source>
</evidence>
<evidence type="ECO:0000256" key="9">
    <source>
        <dbReference type="RuleBase" id="RU365093"/>
    </source>
</evidence>
<accession>A0ABY3ZPW2</accession>
<dbReference type="InterPro" id="IPR050739">
    <property type="entry name" value="MFP"/>
</dbReference>
<feature type="coiled-coil region" evidence="10">
    <location>
        <begin position="151"/>
        <end position="178"/>
    </location>
</feature>
<evidence type="ECO:0000256" key="4">
    <source>
        <dbReference type="ARBA" id="ARBA00022475"/>
    </source>
</evidence>
<dbReference type="PRINTS" id="PR01490">
    <property type="entry name" value="RTXTOXIND"/>
</dbReference>
<evidence type="ECO:0000256" key="10">
    <source>
        <dbReference type="SAM" id="Coils"/>
    </source>
</evidence>
<reference evidence="14" key="1">
    <citation type="journal article" date="2022" name="Microorganisms">
        <title>Beyond the ABCs#Discovery of Three New Plasmid Types in Rhodobacterales (RepQ, RepY, RepW).</title>
        <authorList>
            <person name="Freese H.M."/>
            <person name="Ringel V."/>
            <person name="Overmann J."/>
            <person name="Petersen J."/>
        </authorList>
    </citation>
    <scope>NUCLEOTIDE SEQUENCE [LARGE SCALE GENOMIC DNA]</scope>
    <source>
        <strain evidence="14">DSM 109990</strain>
        <plasmid evidence="14">pDSM109990_a</plasmid>
    </source>
</reference>
<evidence type="ECO:0000256" key="2">
    <source>
        <dbReference type="ARBA" id="ARBA00009477"/>
    </source>
</evidence>
<dbReference type="InterPro" id="IPR010129">
    <property type="entry name" value="T1SS_HlyD"/>
</dbReference>
<dbReference type="RefSeq" id="WP_243263260.1">
    <property type="nucleotide sequence ID" value="NZ_CP085145.1"/>
</dbReference>
<dbReference type="Pfam" id="PF26002">
    <property type="entry name" value="Beta-barrel_AprE"/>
    <property type="match status" value="1"/>
</dbReference>
<evidence type="ECO:0000256" key="1">
    <source>
        <dbReference type="ARBA" id="ARBA00004377"/>
    </source>
</evidence>
<evidence type="ECO:0000256" key="5">
    <source>
        <dbReference type="ARBA" id="ARBA00022519"/>
    </source>
</evidence>
<dbReference type="PROSITE" id="PS00543">
    <property type="entry name" value="HLYD_FAMILY"/>
    <property type="match status" value="1"/>
</dbReference>
<organism evidence="13 14">
    <name type="scientific">Sulfitobacter dubius</name>
    <dbReference type="NCBI Taxonomy" id="218673"/>
    <lineage>
        <taxon>Bacteria</taxon>
        <taxon>Pseudomonadati</taxon>
        <taxon>Pseudomonadota</taxon>
        <taxon>Alphaproteobacteria</taxon>
        <taxon>Rhodobacterales</taxon>
        <taxon>Roseobacteraceae</taxon>
        <taxon>Sulfitobacter</taxon>
    </lineage>
</organism>
<evidence type="ECO:0000259" key="11">
    <source>
        <dbReference type="Pfam" id="PF25994"/>
    </source>
</evidence>
<keyword evidence="5 9" id="KW-0997">Cell inner membrane</keyword>
<protein>
    <recommendedName>
        <fullName evidence="9">Membrane fusion protein (MFP) family protein</fullName>
    </recommendedName>
</protein>